<comment type="caution">
    <text evidence="2">The sequence shown here is derived from an EMBL/GenBank/DDBJ whole genome shotgun (WGS) entry which is preliminary data.</text>
</comment>
<evidence type="ECO:0000313" key="3">
    <source>
        <dbReference type="Proteomes" id="UP000479710"/>
    </source>
</evidence>
<keyword evidence="3" id="KW-1185">Reference proteome</keyword>
<protein>
    <submittedName>
        <fullName evidence="2">Uncharacterized protein</fullName>
    </submittedName>
</protein>
<evidence type="ECO:0000313" key="2">
    <source>
        <dbReference type="EMBL" id="KAF0926220.1"/>
    </source>
</evidence>
<dbReference type="EMBL" id="SPHZ02000003">
    <property type="protein sequence ID" value="KAF0926220.1"/>
    <property type="molecule type" value="Genomic_DNA"/>
</dbReference>
<dbReference type="AlphaFoldDB" id="A0A6G1ENK6"/>
<evidence type="ECO:0000256" key="1">
    <source>
        <dbReference type="SAM" id="MobiDB-lite"/>
    </source>
</evidence>
<accession>A0A6G1ENK6</accession>
<dbReference type="Proteomes" id="UP000479710">
    <property type="component" value="Unassembled WGS sequence"/>
</dbReference>
<proteinExistence type="predicted"/>
<feature type="region of interest" description="Disordered" evidence="1">
    <location>
        <begin position="32"/>
        <end position="67"/>
    </location>
</feature>
<sequence length="102" mass="11537">MAAYEIDSPVRARVAHSRWIPFRATWHVPTPLRHSHSRSLSSELTVTGDGEERHVHGVLPSPPLGGPTALFHRARRRLSRGHRDSFTCDELLEESALFLPPR</sequence>
<gene>
    <name evidence="2" type="ORF">E2562_022049</name>
</gene>
<reference evidence="2 3" key="1">
    <citation type="submission" date="2019-11" db="EMBL/GenBank/DDBJ databases">
        <title>Whole genome sequence of Oryza granulata.</title>
        <authorList>
            <person name="Li W."/>
        </authorList>
    </citation>
    <scope>NUCLEOTIDE SEQUENCE [LARGE SCALE GENOMIC DNA]</scope>
    <source>
        <strain evidence="3">cv. Menghai</strain>
        <tissue evidence="2">Leaf</tissue>
    </source>
</reference>
<organism evidence="2 3">
    <name type="scientific">Oryza meyeriana var. granulata</name>
    <dbReference type="NCBI Taxonomy" id="110450"/>
    <lineage>
        <taxon>Eukaryota</taxon>
        <taxon>Viridiplantae</taxon>
        <taxon>Streptophyta</taxon>
        <taxon>Embryophyta</taxon>
        <taxon>Tracheophyta</taxon>
        <taxon>Spermatophyta</taxon>
        <taxon>Magnoliopsida</taxon>
        <taxon>Liliopsida</taxon>
        <taxon>Poales</taxon>
        <taxon>Poaceae</taxon>
        <taxon>BOP clade</taxon>
        <taxon>Oryzoideae</taxon>
        <taxon>Oryzeae</taxon>
        <taxon>Oryzinae</taxon>
        <taxon>Oryza</taxon>
        <taxon>Oryza meyeriana</taxon>
    </lineage>
</organism>
<name>A0A6G1ENK6_9ORYZ</name>